<dbReference type="InterPro" id="IPR018062">
    <property type="entry name" value="HTH_AraC-typ_CS"/>
</dbReference>
<dbReference type="InterPro" id="IPR018060">
    <property type="entry name" value="HTH_AraC"/>
</dbReference>
<gene>
    <name evidence="7" type="ORF">HD601_005826</name>
</gene>
<evidence type="ECO:0000256" key="5">
    <source>
        <dbReference type="ARBA" id="ARBA00023163"/>
    </source>
</evidence>
<evidence type="ECO:0000313" key="7">
    <source>
        <dbReference type="EMBL" id="MBB5791251.1"/>
    </source>
</evidence>
<dbReference type="AlphaFoldDB" id="A0A7W9GWV1"/>
<keyword evidence="5" id="KW-0804">Transcription</keyword>
<dbReference type="EMBL" id="JACHMM010000001">
    <property type="protein sequence ID" value="MBB5791251.1"/>
    <property type="molecule type" value="Genomic_DNA"/>
</dbReference>
<dbReference type="SMART" id="SM00342">
    <property type="entry name" value="HTH_ARAC"/>
    <property type="match status" value="1"/>
</dbReference>
<dbReference type="PROSITE" id="PS00041">
    <property type="entry name" value="HTH_ARAC_FAMILY_1"/>
    <property type="match status" value="1"/>
</dbReference>
<evidence type="ECO:0000313" key="8">
    <source>
        <dbReference type="Proteomes" id="UP000542813"/>
    </source>
</evidence>
<dbReference type="InterPro" id="IPR014710">
    <property type="entry name" value="RmlC-like_jellyroll"/>
</dbReference>
<dbReference type="PANTHER" id="PTHR46796:SF13">
    <property type="entry name" value="HTH-TYPE TRANSCRIPTIONAL ACTIVATOR RHAS"/>
    <property type="match status" value="1"/>
</dbReference>
<dbReference type="Gene3D" id="2.60.120.10">
    <property type="entry name" value="Jelly Rolls"/>
    <property type="match status" value="1"/>
</dbReference>
<feature type="domain" description="HTH araC/xylS-type" evidence="6">
    <location>
        <begin position="197"/>
        <end position="279"/>
    </location>
</feature>
<dbReference type="GO" id="GO:0003700">
    <property type="term" value="F:DNA-binding transcription factor activity"/>
    <property type="evidence" value="ECO:0007669"/>
    <property type="project" value="InterPro"/>
</dbReference>
<dbReference type="GO" id="GO:0016853">
    <property type="term" value="F:isomerase activity"/>
    <property type="evidence" value="ECO:0007669"/>
    <property type="project" value="UniProtKB-KW"/>
</dbReference>
<name>A0A7W9GWV1_9ACTN</name>
<dbReference type="Gene3D" id="1.10.10.60">
    <property type="entry name" value="Homeodomain-like"/>
    <property type="match status" value="2"/>
</dbReference>
<keyword evidence="7" id="KW-0413">Isomerase</keyword>
<keyword evidence="3 7" id="KW-0238">DNA-binding</keyword>
<dbReference type="PROSITE" id="PS01124">
    <property type="entry name" value="HTH_ARAC_FAMILY_2"/>
    <property type="match status" value="1"/>
</dbReference>
<keyword evidence="4" id="KW-0010">Activator</keyword>
<accession>A0A7W9GWV1</accession>
<evidence type="ECO:0000256" key="2">
    <source>
        <dbReference type="ARBA" id="ARBA00023015"/>
    </source>
</evidence>
<dbReference type="Proteomes" id="UP000542813">
    <property type="component" value="Unassembled WGS sequence"/>
</dbReference>
<dbReference type="RefSeq" id="WP_184827876.1">
    <property type="nucleotide sequence ID" value="NZ_JACHMM010000001.1"/>
</dbReference>
<dbReference type="InterPro" id="IPR050204">
    <property type="entry name" value="AraC_XylS_family_regulators"/>
</dbReference>
<dbReference type="Pfam" id="PF12833">
    <property type="entry name" value="HTH_18"/>
    <property type="match status" value="1"/>
</dbReference>
<reference evidence="7 8" key="1">
    <citation type="submission" date="2020-08" db="EMBL/GenBank/DDBJ databases">
        <title>Sequencing the genomes of 1000 actinobacteria strains.</title>
        <authorList>
            <person name="Klenk H.-P."/>
        </authorList>
    </citation>
    <scope>NUCLEOTIDE SEQUENCE [LARGE SCALE GENOMIC DNA]</scope>
    <source>
        <strain evidence="7 8">DSM 102122</strain>
    </source>
</reference>
<organism evidence="7 8">
    <name type="scientific">Jiangella mangrovi</name>
    <dbReference type="NCBI Taxonomy" id="1524084"/>
    <lineage>
        <taxon>Bacteria</taxon>
        <taxon>Bacillati</taxon>
        <taxon>Actinomycetota</taxon>
        <taxon>Actinomycetes</taxon>
        <taxon>Jiangellales</taxon>
        <taxon>Jiangellaceae</taxon>
        <taxon>Jiangella</taxon>
    </lineage>
</organism>
<evidence type="ECO:0000256" key="4">
    <source>
        <dbReference type="ARBA" id="ARBA00023159"/>
    </source>
</evidence>
<sequence length="286" mass="31651">MPDGVTRFRFQEHALGQPCHVARVTIRGVSESHLHLDYYEVMAVFGGAGEQRLRSERQALAPGDVVLVRPGDQHAVVGDPLTGVEFFNVAFSAQSWRTFADLAQLAEPRRWDDAPRPPLVRPEPAGHEAVLRACETLARRFPTGTTMLDLVRFWTALTEVVCPEAPAVPAGPSPSTPSWLSAACAAMRREENLRDGVPRLLELACVSPAHLSRSMRRHYGVTPTEYVTALRLQHAAGLLATTTGTVTGIAFRCGFLSQSYFIRCFGRLYGSSPQRFRLELQRKYVP</sequence>
<evidence type="ECO:0000256" key="1">
    <source>
        <dbReference type="ARBA" id="ARBA00022490"/>
    </source>
</evidence>
<dbReference type="PANTHER" id="PTHR46796">
    <property type="entry name" value="HTH-TYPE TRANSCRIPTIONAL ACTIVATOR RHAS-RELATED"/>
    <property type="match status" value="1"/>
</dbReference>
<evidence type="ECO:0000259" key="6">
    <source>
        <dbReference type="PROSITE" id="PS01124"/>
    </source>
</evidence>
<dbReference type="InterPro" id="IPR009057">
    <property type="entry name" value="Homeodomain-like_sf"/>
</dbReference>
<dbReference type="SUPFAM" id="SSF46689">
    <property type="entry name" value="Homeodomain-like"/>
    <property type="match status" value="1"/>
</dbReference>
<evidence type="ECO:0000256" key="3">
    <source>
        <dbReference type="ARBA" id="ARBA00023125"/>
    </source>
</evidence>
<keyword evidence="1" id="KW-0963">Cytoplasm</keyword>
<dbReference type="InterPro" id="IPR003313">
    <property type="entry name" value="AraC-bd"/>
</dbReference>
<proteinExistence type="predicted"/>
<dbReference type="PRINTS" id="PR00032">
    <property type="entry name" value="HTHARAC"/>
</dbReference>
<keyword evidence="2" id="KW-0805">Transcription regulation</keyword>
<dbReference type="InterPro" id="IPR020449">
    <property type="entry name" value="Tscrpt_reg_AraC-type_HTH"/>
</dbReference>
<comment type="caution">
    <text evidence="7">The sequence shown here is derived from an EMBL/GenBank/DDBJ whole genome shotgun (WGS) entry which is preliminary data.</text>
</comment>
<dbReference type="SUPFAM" id="SSF51215">
    <property type="entry name" value="Regulatory protein AraC"/>
    <property type="match status" value="1"/>
</dbReference>
<dbReference type="Pfam" id="PF02311">
    <property type="entry name" value="AraC_binding"/>
    <property type="match status" value="1"/>
</dbReference>
<protein>
    <submittedName>
        <fullName evidence="7">AraC-like DNA-binding protein/mannose-6-phosphate isomerase-like protein (Cupin superfamily)</fullName>
    </submittedName>
</protein>
<keyword evidence="8" id="KW-1185">Reference proteome</keyword>
<dbReference type="InterPro" id="IPR037923">
    <property type="entry name" value="HTH-like"/>
</dbReference>
<dbReference type="GO" id="GO:0043565">
    <property type="term" value="F:sequence-specific DNA binding"/>
    <property type="evidence" value="ECO:0007669"/>
    <property type="project" value="InterPro"/>
</dbReference>